<sequence>MMTMFFRYAALLFGILFFLSPPVRAGNTGPVMMYAPPTPSSVPLILAAETLPDVQVKIFTNHSQAHSLFLKGDVQLLSTGLSVGVRFFRQGVPIKIINSYVSGLTWLVTDRPVKDFRDLKGTTLCLPFAGSPIEEVTQFFVAAEGLAWKRDIPIRYVMFPGAVSMLKQGRIHAAALPEPFVSLLQGRKDLHIALSYRALWEKHTGNPKGYPQVGTFVHRAWAKFHAPVIRQLNAALAQAIRDVAEAPEQAVRRAATYMNFSADILQTALGRTDFHLLQDDDLKREIKNYYQTTGAPSDETFEDFF</sequence>
<dbReference type="Proteomes" id="UP000288096">
    <property type="component" value="Unassembled WGS sequence"/>
</dbReference>
<keyword evidence="1" id="KW-0732">Signal</keyword>
<reference evidence="3" key="2">
    <citation type="submission" date="2019-01" db="EMBL/GenBank/DDBJ databases">
        <title>Genome sequence of Desulfonema ishimotonii strain Tokyo 01.</title>
        <authorList>
            <person name="Fukui M."/>
        </authorList>
    </citation>
    <scope>NUCLEOTIDE SEQUENCE [LARGE SCALE GENOMIC DNA]</scope>
    <source>
        <strain evidence="3">Tokyo 01</strain>
    </source>
</reference>
<accession>A0A401FX08</accession>
<comment type="caution">
    <text evidence="2">The sequence shown here is derived from an EMBL/GenBank/DDBJ whole genome shotgun (WGS) entry which is preliminary data.</text>
</comment>
<dbReference type="PANTHER" id="PTHR30024">
    <property type="entry name" value="ALIPHATIC SULFONATES-BINDING PROTEIN-RELATED"/>
    <property type="match status" value="1"/>
</dbReference>
<keyword evidence="3" id="KW-1185">Reference proteome</keyword>
<name>A0A401FX08_9BACT</name>
<evidence type="ECO:0000313" key="2">
    <source>
        <dbReference type="EMBL" id="GBC61464.1"/>
    </source>
</evidence>
<dbReference type="SUPFAM" id="SSF53850">
    <property type="entry name" value="Periplasmic binding protein-like II"/>
    <property type="match status" value="1"/>
</dbReference>
<feature type="signal peptide" evidence="1">
    <location>
        <begin position="1"/>
        <end position="25"/>
    </location>
</feature>
<protein>
    <recommendedName>
        <fullName evidence="4">ABC transporter substrate-binding protein</fullName>
    </recommendedName>
</protein>
<feature type="chain" id="PRO_5019560665" description="ABC transporter substrate-binding protein" evidence="1">
    <location>
        <begin position="26"/>
        <end position="305"/>
    </location>
</feature>
<dbReference type="Gene3D" id="3.40.190.10">
    <property type="entry name" value="Periplasmic binding protein-like II"/>
    <property type="match status" value="2"/>
</dbReference>
<evidence type="ECO:0008006" key="4">
    <source>
        <dbReference type="Google" id="ProtNLM"/>
    </source>
</evidence>
<dbReference type="Pfam" id="PF13379">
    <property type="entry name" value="NMT1_2"/>
    <property type="match status" value="1"/>
</dbReference>
<gene>
    <name evidence="2" type="ORF">DENIS_2424</name>
</gene>
<dbReference type="EMBL" id="BEXT01000001">
    <property type="protein sequence ID" value="GBC61464.1"/>
    <property type="molecule type" value="Genomic_DNA"/>
</dbReference>
<evidence type="ECO:0000313" key="3">
    <source>
        <dbReference type="Proteomes" id="UP000288096"/>
    </source>
</evidence>
<reference evidence="3" key="1">
    <citation type="submission" date="2017-11" db="EMBL/GenBank/DDBJ databases">
        <authorList>
            <person name="Watanabe M."/>
            <person name="Kojima H."/>
        </authorList>
    </citation>
    <scope>NUCLEOTIDE SEQUENCE [LARGE SCALE GENOMIC DNA]</scope>
    <source>
        <strain evidence="3">Tokyo 01</strain>
    </source>
</reference>
<proteinExistence type="predicted"/>
<dbReference type="RefSeq" id="WP_124328750.1">
    <property type="nucleotide sequence ID" value="NZ_BEXT01000001.1"/>
</dbReference>
<dbReference type="AlphaFoldDB" id="A0A401FX08"/>
<dbReference type="OrthoDB" id="9814375at2"/>
<evidence type="ECO:0000256" key="1">
    <source>
        <dbReference type="SAM" id="SignalP"/>
    </source>
</evidence>
<organism evidence="2 3">
    <name type="scientific">Desulfonema ishimotonii</name>
    <dbReference type="NCBI Taxonomy" id="45657"/>
    <lineage>
        <taxon>Bacteria</taxon>
        <taxon>Pseudomonadati</taxon>
        <taxon>Thermodesulfobacteriota</taxon>
        <taxon>Desulfobacteria</taxon>
        <taxon>Desulfobacterales</taxon>
        <taxon>Desulfococcaceae</taxon>
        <taxon>Desulfonema</taxon>
    </lineage>
</organism>
<dbReference type="PANTHER" id="PTHR30024:SF46">
    <property type="entry name" value="ABC TRANSPORTER, SUBSTRATE-BINDING LIPOPROTEIN"/>
    <property type="match status" value="1"/>
</dbReference>